<reference evidence="1 2" key="1">
    <citation type="submission" date="2019-08" db="EMBL/GenBank/DDBJ databases">
        <authorList>
            <person name="Shi S."/>
        </authorList>
    </citation>
    <scope>NUCLEOTIDE SEQUENCE [LARGE SCALE GENOMIC DNA]</scope>
    <source>
        <strain evidence="1 2">GY10130</strain>
    </source>
</reference>
<dbReference type="AlphaFoldDB" id="A0A5C8JF70"/>
<name>A0A5C8JF70_9BACT</name>
<dbReference type="RefSeq" id="WP_147922837.1">
    <property type="nucleotide sequence ID" value="NZ_VRTY01000067.1"/>
</dbReference>
<evidence type="ECO:0000313" key="1">
    <source>
        <dbReference type="EMBL" id="TXK36950.1"/>
    </source>
</evidence>
<evidence type="ECO:0000313" key="2">
    <source>
        <dbReference type="Proteomes" id="UP000321926"/>
    </source>
</evidence>
<gene>
    <name evidence="1" type="ORF">FVR03_16355</name>
</gene>
<proteinExistence type="predicted"/>
<comment type="caution">
    <text evidence="1">The sequence shown here is derived from an EMBL/GenBank/DDBJ whole genome shotgun (WGS) entry which is preliminary data.</text>
</comment>
<dbReference type="EMBL" id="VRTY01000067">
    <property type="protein sequence ID" value="TXK36950.1"/>
    <property type="molecule type" value="Genomic_DNA"/>
</dbReference>
<dbReference type="Gene3D" id="3.40.50.1820">
    <property type="entry name" value="alpha/beta hydrolase"/>
    <property type="match status" value="1"/>
</dbReference>
<dbReference type="Proteomes" id="UP000321926">
    <property type="component" value="Unassembled WGS sequence"/>
</dbReference>
<keyword evidence="2" id="KW-1185">Reference proteome</keyword>
<organism evidence="1 2">
    <name type="scientific">Pontibacter qinzhouensis</name>
    <dbReference type="NCBI Taxonomy" id="2603253"/>
    <lineage>
        <taxon>Bacteria</taxon>
        <taxon>Pseudomonadati</taxon>
        <taxon>Bacteroidota</taxon>
        <taxon>Cytophagia</taxon>
        <taxon>Cytophagales</taxon>
        <taxon>Hymenobacteraceae</taxon>
        <taxon>Pontibacter</taxon>
    </lineage>
</organism>
<sequence>MKKLIAFGAGEWKQGFRTFNNTQQILFSMDSLYFKQQLALMPEPQKFDEWLVSLNKYYTSVTIGEVTLSAIQVPVLVMAGELGRNAPLKTVIAAYKMIPHAQLSNIPNMPHPVFLVNFPAVWASMKPFLKQ</sequence>
<dbReference type="OrthoDB" id="2247630at2"/>
<protein>
    <submittedName>
        <fullName evidence="1">Alpha/beta hydrolase</fullName>
    </submittedName>
</protein>
<accession>A0A5C8JF70</accession>
<dbReference type="GO" id="GO:0016787">
    <property type="term" value="F:hydrolase activity"/>
    <property type="evidence" value="ECO:0007669"/>
    <property type="project" value="UniProtKB-KW"/>
</dbReference>
<dbReference type="InterPro" id="IPR029058">
    <property type="entry name" value="AB_hydrolase_fold"/>
</dbReference>
<dbReference type="SUPFAM" id="SSF53474">
    <property type="entry name" value="alpha/beta-Hydrolases"/>
    <property type="match status" value="1"/>
</dbReference>
<keyword evidence="1" id="KW-0378">Hydrolase</keyword>